<dbReference type="AlphaFoldDB" id="A0A543KBS9"/>
<name>A0A543KBS9_9RHOB</name>
<evidence type="ECO:0000256" key="3">
    <source>
        <dbReference type="SAM" id="SignalP"/>
    </source>
</evidence>
<sequence length="150" mass="16394">MKTLAIRLVLPALILVLASCSPIQRFHGYAPDDTQLAEIEVSRDTRETVAEKIGTPGMMGVMEGSAWYYVQSDWEHGGLRPPTEVRREVVAISFDDGGRVTNVERFGQEQGEVVALSRRVTSTGPTGMTLLRQLLSNFGQFNPAQMLGGG</sequence>
<dbReference type="OrthoDB" id="7203955at2"/>
<dbReference type="EMBL" id="VFPT01000001">
    <property type="protein sequence ID" value="TQM92530.1"/>
    <property type="molecule type" value="Genomic_DNA"/>
</dbReference>
<dbReference type="Proteomes" id="UP000320582">
    <property type="component" value="Unassembled WGS sequence"/>
</dbReference>
<reference evidence="5 6" key="1">
    <citation type="submission" date="2019-06" db="EMBL/GenBank/DDBJ databases">
        <title>Genomic Encyclopedia of Archaeal and Bacterial Type Strains, Phase II (KMG-II): from individual species to whole genera.</title>
        <authorList>
            <person name="Goeker M."/>
        </authorList>
    </citation>
    <scope>NUCLEOTIDE SEQUENCE [LARGE SCALE GENOMIC DNA]</scope>
    <source>
        <strain evidence="5 6">DSM 18423</strain>
    </source>
</reference>
<feature type="domain" description="Outer membrane protein assembly factor BamE" evidence="4">
    <location>
        <begin position="28"/>
        <end position="103"/>
    </location>
</feature>
<evidence type="ECO:0000259" key="4">
    <source>
        <dbReference type="Pfam" id="PF04355"/>
    </source>
</evidence>
<organism evidence="5 6">
    <name type="scientific">Roseinatronobacter monicus</name>
    <dbReference type="NCBI Taxonomy" id="393481"/>
    <lineage>
        <taxon>Bacteria</taxon>
        <taxon>Pseudomonadati</taxon>
        <taxon>Pseudomonadota</taxon>
        <taxon>Alphaproteobacteria</taxon>
        <taxon>Rhodobacterales</taxon>
        <taxon>Paracoccaceae</taxon>
        <taxon>Roseinatronobacter</taxon>
    </lineage>
</organism>
<gene>
    <name evidence="5" type="ORF">BD293_1139</name>
</gene>
<keyword evidence="2" id="KW-0472">Membrane</keyword>
<dbReference type="InterPro" id="IPR037873">
    <property type="entry name" value="BamE-like"/>
</dbReference>
<comment type="caution">
    <text evidence="5">The sequence shown here is derived from an EMBL/GenBank/DDBJ whole genome shotgun (WGS) entry which is preliminary data.</text>
</comment>
<dbReference type="PROSITE" id="PS51257">
    <property type="entry name" value="PROKAR_LIPOPROTEIN"/>
    <property type="match status" value="1"/>
</dbReference>
<dbReference type="Pfam" id="PF04355">
    <property type="entry name" value="BamE"/>
    <property type="match status" value="1"/>
</dbReference>
<protein>
    <submittedName>
        <fullName evidence="5">Beta-barrel assembly machine subunit BamE</fullName>
    </submittedName>
</protein>
<keyword evidence="6" id="KW-1185">Reference proteome</keyword>
<keyword evidence="1 3" id="KW-0732">Signal</keyword>
<evidence type="ECO:0000256" key="1">
    <source>
        <dbReference type="ARBA" id="ARBA00022729"/>
    </source>
</evidence>
<proteinExistence type="predicted"/>
<evidence type="ECO:0000313" key="5">
    <source>
        <dbReference type="EMBL" id="TQM92530.1"/>
    </source>
</evidence>
<dbReference type="GO" id="GO:0019867">
    <property type="term" value="C:outer membrane"/>
    <property type="evidence" value="ECO:0007669"/>
    <property type="project" value="InterPro"/>
</dbReference>
<accession>A0A543KBS9</accession>
<feature type="signal peptide" evidence="3">
    <location>
        <begin position="1"/>
        <end position="25"/>
    </location>
</feature>
<dbReference type="RefSeq" id="WP_142080220.1">
    <property type="nucleotide sequence ID" value="NZ_JBOFFA010000080.1"/>
</dbReference>
<dbReference type="Gene3D" id="3.30.1450.10">
    <property type="match status" value="1"/>
</dbReference>
<evidence type="ECO:0000256" key="2">
    <source>
        <dbReference type="ARBA" id="ARBA00023136"/>
    </source>
</evidence>
<dbReference type="InterPro" id="IPR007450">
    <property type="entry name" value="BamE_dom"/>
</dbReference>
<evidence type="ECO:0000313" key="6">
    <source>
        <dbReference type="Proteomes" id="UP000320582"/>
    </source>
</evidence>
<feature type="chain" id="PRO_5021971020" evidence="3">
    <location>
        <begin position="26"/>
        <end position="150"/>
    </location>
</feature>